<accession>A0AAE0PLP2</accession>
<keyword evidence="3" id="KW-1185">Reference proteome</keyword>
<comment type="caution">
    <text evidence="2">The sequence shown here is derived from an EMBL/GenBank/DDBJ whole genome shotgun (WGS) entry which is preliminary data.</text>
</comment>
<evidence type="ECO:0000313" key="3">
    <source>
        <dbReference type="Proteomes" id="UP001281003"/>
    </source>
</evidence>
<dbReference type="AlphaFoldDB" id="A0AAE0PLP2"/>
<gene>
    <name evidence="2" type="ORF">B0T20DRAFT_467188</name>
</gene>
<feature type="region of interest" description="Disordered" evidence="1">
    <location>
        <begin position="185"/>
        <end position="204"/>
    </location>
</feature>
<name>A0AAE0PLP2_SORBR</name>
<dbReference type="Proteomes" id="UP001281003">
    <property type="component" value="Unassembled WGS sequence"/>
</dbReference>
<evidence type="ECO:0000256" key="1">
    <source>
        <dbReference type="SAM" id="MobiDB-lite"/>
    </source>
</evidence>
<evidence type="ECO:0000313" key="2">
    <source>
        <dbReference type="EMBL" id="KAK3402301.1"/>
    </source>
</evidence>
<organism evidence="2 3">
    <name type="scientific">Sordaria brevicollis</name>
    <dbReference type="NCBI Taxonomy" id="83679"/>
    <lineage>
        <taxon>Eukaryota</taxon>
        <taxon>Fungi</taxon>
        <taxon>Dikarya</taxon>
        <taxon>Ascomycota</taxon>
        <taxon>Pezizomycotina</taxon>
        <taxon>Sordariomycetes</taxon>
        <taxon>Sordariomycetidae</taxon>
        <taxon>Sordariales</taxon>
        <taxon>Sordariaceae</taxon>
        <taxon>Sordaria</taxon>
    </lineage>
</organism>
<protein>
    <submittedName>
        <fullName evidence="2">Uncharacterized protein</fullName>
    </submittedName>
</protein>
<reference evidence="2" key="1">
    <citation type="journal article" date="2023" name="Mol. Phylogenet. Evol.">
        <title>Genome-scale phylogeny and comparative genomics of the fungal order Sordariales.</title>
        <authorList>
            <person name="Hensen N."/>
            <person name="Bonometti L."/>
            <person name="Westerberg I."/>
            <person name="Brannstrom I.O."/>
            <person name="Guillou S."/>
            <person name="Cros-Aarteil S."/>
            <person name="Calhoun S."/>
            <person name="Haridas S."/>
            <person name="Kuo A."/>
            <person name="Mondo S."/>
            <person name="Pangilinan J."/>
            <person name="Riley R."/>
            <person name="LaButti K."/>
            <person name="Andreopoulos B."/>
            <person name="Lipzen A."/>
            <person name="Chen C."/>
            <person name="Yan M."/>
            <person name="Daum C."/>
            <person name="Ng V."/>
            <person name="Clum A."/>
            <person name="Steindorff A."/>
            <person name="Ohm R.A."/>
            <person name="Martin F."/>
            <person name="Silar P."/>
            <person name="Natvig D.O."/>
            <person name="Lalanne C."/>
            <person name="Gautier V."/>
            <person name="Ament-Velasquez S.L."/>
            <person name="Kruys A."/>
            <person name="Hutchinson M.I."/>
            <person name="Powell A.J."/>
            <person name="Barry K."/>
            <person name="Miller A.N."/>
            <person name="Grigoriev I.V."/>
            <person name="Debuchy R."/>
            <person name="Gladieux P."/>
            <person name="Hiltunen Thoren M."/>
            <person name="Johannesson H."/>
        </authorList>
    </citation>
    <scope>NUCLEOTIDE SEQUENCE</scope>
    <source>
        <strain evidence="2">FGSC 1904</strain>
    </source>
</reference>
<sequence>MVLVTLGLKVIIETERCFIVAIDHVEDPPEVLATMPDIRPKRRKNKKKNNALCRRKIYPPGPYVPDDNDDTNTGIEPVHSGPVIISCAQPSRPLSLSSYGLYEVIQIDRSLALHLMGKVVDLANKRHVSPRADLLAYNFGLGMRYGISHALPRVTGPDGLKAEGSGRYGRTRRYPRYHQPAPKIRGSQFLSPTQTGREGTSALREKRSLGEPVRWAKKWLRRSSMPPSKEALLSPRSPRVFIVLSMQPIHVWLNDLWIFVHKTILYDFNFVDSAQRTAFLNALMDRLISDEPWGFENEHQMFNLFFLAHFASPSRTQRSSCVTTSIRRTRSCSATFRSTRPPCPRGEVFVRAASGSFKGCEVSHRKLGSLGGRNY</sequence>
<proteinExistence type="predicted"/>
<reference evidence="2" key="2">
    <citation type="submission" date="2023-07" db="EMBL/GenBank/DDBJ databases">
        <authorList>
            <consortium name="Lawrence Berkeley National Laboratory"/>
            <person name="Haridas S."/>
            <person name="Hensen N."/>
            <person name="Bonometti L."/>
            <person name="Westerberg I."/>
            <person name="Brannstrom I.O."/>
            <person name="Guillou S."/>
            <person name="Cros-Aarteil S."/>
            <person name="Calhoun S."/>
            <person name="Kuo A."/>
            <person name="Mondo S."/>
            <person name="Pangilinan J."/>
            <person name="Riley R."/>
            <person name="LaButti K."/>
            <person name="Andreopoulos B."/>
            <person name="Lipzen A."/>
            <person name="Chen C."/>
            <person name="Yanf M."/>
            <person name="Daum C."/>
            <person name="Ng V."/>
            <person name="Clum A."/>
            <person name="Steindorff A."/>
            <person name="Ohm R."/>
            <person name="Martin F."/>
            <person name="Silar P."/>
            <person name="Natvig D."/>
            <person name="Lalanne C."/>
            <person name="Gautier V."/>
            <person name="Ament-velasquez S.L."/>
            <person name="Kruys A."/>
            <person name="Hutchinson M.I."/>
            <person name="Powell A.J."/>
            <person name="Barry K."/>
            <person name="Miller A.N."/>
            <person name="Grigoriev I.V."/>
            <person name="Debuchy R."/>
            <person name="Gladieux P."/>
            <person name="Thoren M.H."/>
            <person name="Johannesson H."/>
        </authorList>
    </citation>
    <scope>NUCLEOTIDE SEQUENCE</scope>
    <source>
        <strain evidence="2">FGSC 1904</strain>
    </source>
</reference>
<dbReference type="EMBL" id="JAUTDP010000002">
    <property type="protein sequence ID" value="KAK3402301.1"/>
    <property type="molecule type" value="Genomic_DNA"/>
</dbReference>
<feature type="compositionally biased region" description="Polar residues" evidence="1">
    <location>
        <begin position="188"/>
        <end position="198"/>
    </location>
</feature>